<proteinExistence type="predicted"/>
<dbReference type="PANTHER" id="PTHR44846">
    <property type="entry name" value="MANNOSYL-D-GLYCERATE TRANSPORT/METABOLISM SYSTEM REPRESSOR MNGR-RELATED"/>
    <property type="match status" value="1"/>
</dbReference>
<evidence type="ECO:0000259" key="4">
    <source>
        <dbReference type="PROSITE" id="PS50949"/>
    </source>
</evidence>
<dbReference type="InterPro" id="IPR050679">
    <property type="entry name" value="Bact_HTH_transcr_reg"/>
</dbReference>
<protein>
    <submittedName>
        <fullName evidence="5">Phosphonate metabolism transcriptional regulator PhnF</fullName>
    </submittedName>
</protein>
<evidence type="ECO:0000313" key="6">
    <source>
        <dbReference type="Proteomes" id="UP000250642"/>
    </source>
</evidence>
<dbReference type="PANTHER" id="PTHR44846:SF1">
    <property type="entry name" value="MANNOSYL-D-GLYCERATE TRANSPORT_METABOLISM SYSTEM REPRESSOR MNGR-RELATED"/>
    <property type="match status" value="1"/>
</dbReference>
<dbReference type="Pfam" id="PF07702">
    <property type="entry name" value="UTRA"/>
    <property type="match status" value="1"/>
</dbReference>
<dbReference type="SMART" id="SM00345">
    <property type="entry name" value="HTH_GNTR"/>
    <property type="match status" value="1"/>
</dbReference>
<sequence>MIDNKSKLPYYTQLKEWILHQIDTEILKKGEKIPSEMDLAQQHGISRPTVRQAIGELVQEGYLIKKRGLGTFVSSPIITGNANVFTTFAEGMRASGLTDQAKLIHGQIIQASDNLAEELSIIPGSNVFKIVRLRLANDEPLAIRTSFIPCQLYPGLLEEDLEGVPLYDLLQRKGHVAMGSSQSFQAVGALAEEAELLQVDTGTPMILWNGVAHNERNVPIEKYKALYLGSRFRFTIEQVGKNQAGSMHEELMPIGPIHF</sequence>
<dbReference type="CDD" id="cd07377">
    <property type="entry name" value="WHTH_GntR"/>
    <property type="match status" value="1"/>
</dbReference>
<dbReference type="InterPro" id="IPR036388">
    <property type="entry name" value="WH-like_DNA-bd_sf"/>
</dbReference>
<dbReference type="RefSeq" id="WP_113054455.1">
    <property type="nucleotide sequence ID" value="NZ_QEVW01000012.1"/>
</dbReference>
<dbReference type="FunFam" id="1.10.10.10:FF:000079">
    <property type="entry name" value="GntR family transcriptional regulator"/>
    <property type="match status" value="1"/>
</dbReference>
<dbReference type="InterPro" id="IPR011663">
    <property type="entry name" value="UTRA"/>
</dbReference>
<dbReference type="SUPFAM" id="SSF64288">
    <property type="entry name" value="Chorismate lyase-like"/>
    <property type="match status" value="1"/>
</dbReference>
<dbReference type="InterPro" id="IPR000524">
    <property type="entry name" value="Tscrpt_reg_HTH_GntR"/>
</dbReference>
<dbReference type="Gene3D" id="3.40.1410.10">
    <property type="entry name" value="Chorismate lyase-like"/>
    <property type="match status" value="1"/>
</dbReference>
<dbReference type="PRINTS" id="PR00035">
    <property type="entry name" value="HTHGNTR"/>
</dbReference>
<accession>A0A329QMB2</accession>
<dbReference type="InterPro" id="IPR036390">
    <property type="entry name" value="WH_DNA-bd_sf"/>
</dbReference>
<gene>
    <name evidence="5" type="ORF">DC345_19330</name>
</gene>
<dbReference type="GO" id="GO:0003677">
    <property type="term" value="F:DNA binding"/>
    <property type="evidence" value="ECO:0007669"/>
    <property type="project" value="UniProtKB-KW"/>
</dbReference>
<dbReference type="AlphaFoldDB" id="A0A329QMB2"/>
<evidence type="ECO:0000256" key="1">
    <source>
        <dbReference type="ARBA" id="ARBA00023015"/>
    </source>
</evidence>
<dbReference type="SUPFAM" id="SSF46785">
    <property type="entry name" value="Winged helix' DNA-binding domain"/>
    <property type="match status" value="1"/>
</dbReference>
<keyword evidence="1" id="KW-0805">Transcription regulation</keyword>
<evidence type="ECO:0000313" key="5">
    <source>
        <dbReference type="EMBL" id="RAW13505.1"/>
    </source>
</evidence>
<dbReference type="EMBL" id="QEVW01000012">
    <property type="protein sequence ID" value="RAW13505.1"/>
    <property type="molecule type" value="Genomic_DNA"/>
</dbReference>
<evidence type="ECO:0000256" key="2">
    <source>
        <dbReference type="ARBA" id="ARBA00023125"/>
    </source>
</evidence>
<dbReference type="Proteomes" id="UP000250642">
    <property type="component" value="Unassembled WGS sequence"/>
</dbReference>
<dbReference type="InterPro" id="IPR028978">
    <property type="entry name" value="Chorismate_lyase_/UTRA_dom_sf"/>
</dbReference>
<evidence type="ECO:0000256" key="3">
    <source>
        <dbReference type="ARBA" id="ARBA00023163"/>
    </source>
</evidence>
<organism evidence="5 6">
    <name type="scientific">Paenibacillus taichungensis</name>
    <dbReference type="NCBI Taxonomy" id="484184"/>
    <lineage>
        <taxon>Bacteria</taxon>
        <taxon>Bacillati</taxon>
        <taxon>Bacillota</taxon>
        <taxon>Bacilli</taxon>
        <taxon>Bacillales</taxon>
        <taxon>Paenibacillaceae</taxon>
        <taxon>Paenibacillus</taxon>
    </lineage>
</organism>
<dbReference type="GO" id="GO:0003700">
    <property type="term" value="F:DNA-binding transcription factor activity"/>
    <property type="evidence" value="ECO:0007669"/>
    <property type="project" value="InterPro"/>
</dbReference>
<dbReference type="SMART" id="SM00866">
    <property type="entry name" value="UTRA"/>
    <property type="match status" value="1"/>
</dbReference>
<name>A0A329QMB2_9BACL</name>
<reference evidence="5 6" key="1">
    <citation type="submission" date="2018-04" db="EMBL/GenBank/DDBJ databases">
        <title>Paenibacillus taichungensis Genome sequencing and assembly.</title>
        <authorList>
            <person name="Xu J."/>
            <person name="Rensing C."/>
            <person name="Mazhar H.S."/>
        </authorList>
    </citation>
    <scope>NUCLEOTIDE SEQUENCE [LARGE SCALE GENOMIC DNA]</scope>
    <source>
        <strain evidence="5 6">NC1</strain>
    </source>
</reference>
<dbReference type="GO" id="GO:0045892">
    <property type="term" value="P:negative regulation of DNA-templated transcription"/>
    <property type="evidence" value="ECO:0007669"/>
    <property type="project" value="TreeGrafter"/>
</dbReference>
<keyword evidence="3" id="KW-0804">Transcription</keyword>
<keyword evidence="2" id="KW-0238">DNA-binding</keyword>
<dbReference type="Pfam" id="PF00392">
    <property type="entry name" value="GntR"/>
    <property type="match status" value="1"/>
</dbReference>
<dbReference type="PROSITE" id="PS50949">
    <property type="entry name" value="HTH_GNTR"/>
    <property type="match status" value="1"/>
</dbReference>
<comment type="caution">
    <text evidence="5">The sequence shown here is derived from an EMBL/GenBank/DDBJ whole genome shotgun (WGS) entry which is preliminary data.</text>
</comment>
<feature type="domain" description="HTH gntR-type" evidence="4">
    <location>
        <begin position="8"/>
        <end position="76"/>
    </location>
</feature>
<dbReference type="Gene3D" id="1.10.10.10">
    <property type="entry name" value="Winged helix-like DNA-binding domain superfamily/Winged helix DNA-binding domain"/>
    <property type="match status" value="1"/>
</dbReference>